<feature type="binding site" evidence="7">
    <location>
        <begin position="124"/>
        <end position="130"/>
    </location>
    <ligand>
        <name>ATP</name>
        <dbReference type="ChEBI" id="CHEBI:30616"/>
    </ligand>
</feature>
<dbReference type="GO" id="GO:0071555">
    <property type="term" value="P:cell wall organization"/>
    <property type="evidence" value="ECO:0007669"/>
    <property type="project" value="UniProtKB-KW"/>
</dbReference>
<dbReference type="InterPro" id="IPR036615">
    <property type="entry name" value="Mur_ligase_C_dom_sf"/>
</dbReference>
<dbReference type="GO" id="GO:0016881">
    <property type="term" value="F:acid-amino acid ligase activity"/>
    <property type="evidence" value="ECO:0007669"/>
    <property type="project" value="UniProtKB-UniRule"/>
</dbReference>
<dbReference type="GO" id="GO:0005524">
    <property type="term" value="F:ATP binding"/>
    <property type="evidence" value="ECO:0007669"/>
    <property type="project" value="UniProtKB-UniRule"/>
</dbReference>
<feature type="binding site" evidence="7">
    <location>
        <position position="167"/>
    </location>
    <ligand>
        <name>UDP-N-acetyl-alpha-D-muramoyl-L-alanyl-D-glutamate</name>
        <dbReference type="ChEBI" id="CHEBI:83900"/>
    </ligand>
</feature>
<name>A0A455SVY2_9CHLR</name>
<evidence type="ECO:0000256" key="1">
    <source>
        <dbReference type="ARBA" id="ARBA00005898"/>
    </source>
</evidence>
<keyword evidence="4 7" id="KW-0573">Peptidoglycan synthesis</keyword>
<dbReference type="EMBL" id="AP019377">
    <property type="protein sequence ID" value="BBH92527.1"/>
    <property type="molecule type" value="Genomic_DNA"/>
</dbReference>
<keyword evidence="7" id="KW-0436">Ligase</keyword>
<dbReference type="Pfam" id="PF02875">
    <property type="entry name" value="Mur_ligase_C"/>
    <property type="match status" value="1"/>
</dbReference>
<evidence type="ECO:0000256" key="5">
    <source>
        <dbReference type="ARBA" id="ARBA00023306"/>
    </source>
</evidence>
<dbReference type="InterPro" id="IPR000713">
    <property type="entry name" value="Mur_ligase_N"/>
</dbReference>
<feature type="modified residue" description="N6-carboxylysine" evidence="7">
    <location>
        <position position="235"/>
    </location>
</feature>
<organism evidence="12">
    <name type="scientific">Thermogemmatispora argillosa</name>
    <dbReference type="NCBI Taxonomy" id="2045280"/>
    <lineage>
        <taxon>Bacteria</taxon>
        <taxon>Bacillati</taxon>
        <taxon>Chloroflexota</taxon>
        <taxon>Ktedonobacteria</taxon>
        <taxon>Thermogemmatisporales</taxon>
        <taxon>Thermogemmatisporaceae</taxon>
        <taxon>Thermogemmatispora</taxon>
    </lineage>
</organism>
<feature type="domain" description="Mur ligase C-terminal" evidence="10">
    <location>
        <begin position="356"/>
        <end position="487"/>
    </location>
</feature>
<gene>
    <name evidence="7 12" type="primary">murE</name>
    <name evidence="12" type="ORF">KTA_07260</name>
</gene>
<feature type="domain" description="Mur ligase central" evidence="11">
    <location>
        <begin position="122"/>
        <end position="333"/>
    </location>
</feature>
<keyword evidence="7" id="KW-0067">ATP-binding</keyword>
<feature type="binding site" evidence="7">
    <location>
        <position position="41"/>
    </location>
    <ligand>
        <name>UDP-N-acetyl-alpha-D-muramoyl-L-alanyl-D-glutamate</name>
        <dbReference type="ChEBI" id="CHEBI:83900"/>
    </ligand>
</feature>
<sequence>MILKTLLAALPSPPRAIYPAGALSEMAAVEQLTVTQLAYDSRRVEPGTLFIAVPGTHTDGRRFLAEAAARGAVAALGESLEGFAVSPLPLPYIEVADVRSALADLAAAFYGYPARQLWTIGVTGTDGKTTTCNLICTILEAAGVATGLMTTANFKVKGEEWENTTRQSTLEALEIQAFLRRMLDAGVTHAVIEATSHGLELARVRGCEFDVGVVTNITSEHLDFHGTVENYRRAKARLFEMLDPERRKALATRAAAVLNRDDSSFAFLLPFCRAPVLDYGIDCPAAFQATELVLGADGTRFSVRFPHEAQPVPMTTRLVGRFNVSNCLAAIATTYHLGLSPSEIAQGLAQARSVSGRMEHVVAGQPFSVIVDYAHTPDSLQKVLATLRPLTPGRLLVVFGSAGERDVQKRPAMGAVAAQMADFFVITDEDPREEDRLKILQEIAAGAKAAGKLEGRDFLCIADRRTAIATALAAARPGDTVLLAGKGHEQSIIVGREKLPWNERQVALEELRRLGYAGNPSSS</sequence>
<evidence type="ECO:0000256" key="3">
    <source>
        <dbReference type="ARBA" id="ARBA00022960"/>
    </source>
</evidence>
<dbReference type="UniPathway" id="UPA00219"/>
<dbReference type="AlphaFoldDB" id="A0A455SVY2"/>
<comment type="subcellular location">
    <subcellularLocation>
        <location evidence="7 8">Cytoplasm</location>
    </subcellularLocation>
</comment>
<evidence type="ECO:0000256" key="2">
    <source>
        <dbReference type="ARBA" id="ARBA00022618"/>
    </source>
</evidence>
<dbReference type="InterPro" id="IPR005761">
    <property type="entry name" value="UDP-N-AcMur-Glu-dNH2Pim_ligase"/>
</dbReference>
<keyword evidence="7" id="KW-0963">Cytoplasm</keyword>
<keyword evidence="2 7" id="KW-0132">Cell division</keyword>
<proteinExistence type="inferred from homology"/>
<dbReference type="GO" id="GO:0009252">
    <property type="term" value="P:peptidoglycan biosynthetic process"/>
    <property type="evidence" value="ECO:0007669"/>
    <property type="project" value="UniProtKB-UniRule"/>
</dbReference>
<evidence type="ECO:0000256" key="7">
    <source>
        <dbReference type="HAMAP-Rule" id="MF_00208"/>
    </source>
</evidence>
<dbReference type="HAMAP" id="MF_00208">
    <property type="entry name" value="MurE"/>
    <property type="match status" value="1"/>
</dbReference>
<comment type="similarity">
    <text evidence="1 7">Belongs to the MurCDEF family. MurE subfamily.</text>
</comment>
<evidence type="ECO:0000256" key="4">
    <source>
        <dbReference type="ARBA" id="ARBA00022984"/>
    </source>
</evidence>
<dbReference type="NCBIfam" id="TIGR01085">
    <property type="entry name" value="murE"/>
    <property type="match status" value="1"/>
</dbReference>
<keyword evidence="5 7" id="KW-0131">Cell cycle</keyword>
<comment type="PTM">
    <text evidence="7">Carboxylation is probably crucial for Mg(2+) binding and, consequently, for the gamma-phosphate positioning of ATP.</text>
</comment>
<dbReference type="SUPFAM" id="SSF53244">
    <property type="entry name" value="MurD-like peptide ligases, peptide-binding domain"/>
    <property type="match status" value="1"/>
</dbReference>
<dbReference type="SUPFAM" id="SSF53623">
    <property type="entry name" value="MurD-like peptide ligases, catalytic domain"/>
    <property type="match status" value="1"/>
</dbReference>
<keyword evidence="3 7" id="KW-0133">Cell shape</keyword>
<reference evidence="12" key="1">
    <citation type="submission" date="2018-12" db="EMBL/GenBank/DDBJ databases">
        <title>Novel natural products biosynthetic potential of the class Ktedonobacteria.</title>
        <authorList>
            <person name="Zheng Y."/>
            <person name="Saitou A."/>
            <person name="Wang C.M."/>
            <person name="Toyoda A."/>
            <person name="Minakuchi Y."/>
            <person name="Sekiguchi Y."/>
            <person name="Ueda K."/>
            <person name="Takano H."/>
            <person name="Sakai Y."/>
            <person name="Yokota A."/>
            <person name="Yabe S."/>
        </authorList>
    </citation>
    <scope>NUCLEOTIDE SEQUENCE</scope>
    <source>
        <strain evidence="12">A3-2</strain>
    </source>
</reference>
<dbReference type="InterPro" id="IPR036565">
    <property type="entry name" value="Mur-like_cat_sf"/>
</dbReference>
<dbReference type="GO" id="GO:0000287">
    <property type="term" value="F:magnesium ion binding"/>
    <property type="evidence" value="ECO:0007669"/>
    <property type="project" value="UniProtKB-UniRule"/>
</dbReference>
<comment type="function">
    <text evidence="7">Catalyzes the addition of an amino acid to the nucleotide precursor UDP-N-acetylmuramoyl-L-alanyl-D-glutamate (UMAG) in the biosynthesis of bacterial cell-wall peptidoglycan.</text>
</comment>
<keyword evidence="7" id="KW-0547">Nucleotide-binding</keyword>
<dbReference type="Gene3D" id="3.40.1190.10">
    <property type="entry name" value="Mur-like, catalytic domain"/>
    <property type="match status" value="1"/>
</dbReference>
<feature type="binding site" evidence="7">
    <location>
        <begin position="168"/>
        <end position="169"/>
    </location>
    <ligand>
        <name>UDP-N-acetyl-alpha-D-muramoyl-L-alanyl-D-glutamate</name>
        <dbReference type="ChEBI" id="CHEBI:83900"/>
    </ligand>
</feature>
<dbReference type="InterPro" id="IPR035911">
    <property type="entry name" value="MurE/MurF_N"/>
</dbReference>
<dbReference type="PANTHER" id="PTHR23135:SF4">
    <property type="entry name" value="UDP-N-ACETYLMURAMOYL-L-ALANYL-D-GLUTAMATE--2,6-DIAMINOPIMELATE LIGASE MURE HOMOLOG, CHLOROPLASTIC"/>
    <property type="match status" value="1"/>
</dbReference>
<feature type="domain" description="Mur ligase N-terminal catalytic" evidence="9">
    <location>
        <begin position="34"/>
        <end position="110"/>
    </location>
</feature>
<dbReference type="Gene3D" id="3.40.1390.10">
    <property type="entry name" value="MurE/MurF, N-terminal domain"/>
    <property type="match status" value="1"/>
</dbReference>
<keyword evidence="6 7" id="KW-0961">Cell wall biogenesis/degradation</keyword>
<dbReference type="EC" id="6.3.2.-" evidence="7"/>
<accession>A0A455SVY2</accession>
<dbReference type="PANTHER" id="PTHR23135">
    <property type="entry name" value="MUR LIGASE FAMILY MEMBER"/>
    <property type="match status" value="1"/>
</dbReference>
<dbReference type="GO" id="GO:0051301">
    <property type="term" value="P:cell division"/>
    <property type="evidence" value="ECO:0007669"/>
    <property type="project" value="UniProtKB-KW"/>
</dbReference>
<comment type="pathway">
    <text evidence="7 8">Cell wall biogenesis; peptidoglycan biosynthesis.</text>
</comment>
<dbReference type="Pfam" id="PF08245">
    <property type="entry name" value="Mur_ligase_M"/>
    <property type="match status" value="1"/>
</dbReference>
<dbReference type="GO" id="GO:0005737">
    <property type="term" value="C:cytoplasm"/>
    <property type="evidence" value="ECO:0007669"/>
    <property type="project" value="UniProtKB-SubCell"/>
</dbReference>
<dbReference type="InterPro" id="IPR013221">
    <property type="entry name" value="Mur_ligase_cen"/>
</dbReference>
<keyword evidence="7" id="KW-0460">Magnesium</keyword>
<evidence type="ECO:0000259" key="9">
    <source>
        <dbReference type="Pfam" id="PF01225"/>
    </source>
</evidence>
<dbReference type="GO" id="GO:0008360">
    <property type="term" value="P:regulation of cell shape"/>
    <property type="evidence" value="ECO:0007669"/>
    <property type="project" value="UniProtKB-KW"/>
</dbReference>
<dbReference type="Gene3D" id="3.90.190.20">
    <property type="entry name" value="Mur ligase, C-terminal domain"/>
    <property type="match status" value="1"/>
</dbReference>
<evidence type="ECO:0000259" key="10">
    <source>
        <dbReference type="Pfam" id="PF02875"/>
    </source>
</evidence>
<dbReference type="InterPro" id="IPR004101">
    <property type="entry name" value="Mur_ligase_C"/>
</dbReference>
<comment type="cofactor">
    <cofactor evidence="7">
        <name>Mg(2+)</name>
        <dbReference type="ChEBI" id="CHEBI:18420"/>
    </cofactor>
</comment>
<protein>
    <recommendedName>
        <fullName evidence="7">UDP-N-acetylmuramyl-tripeptide synthetase</fullName>
        <ecNumber evidence="7">6.3.2.-</ecNumber>
    </recommendedName>
    <alternativeName>
        <fullName evidence="7">UDP-MurNAc-tripeptide synthetase</fullName>
    </alternativeName>
</protein>
<evidence type="ECO:0000256" key="6">
    <source>
        <dbReference type="ARBA" id="ARBA00023316"/>
    </source>
</evidence>
<dbReference type="Pfam" id="PF01225">
    <property type="entry name" value="Mur_ligase"/>
    <property type="match status" value="1"/>
</dbReference>
<dbReference type="SUPFAM" id="SSF63418">
    <property type="entry name" value="MurE/MurF N-terminal domain"/>
    <property type="match status" value="1"/>
</dbReference>
<evidence type="ECO:0000256" key="8">
    <source>
        <dbReference type="RuleBase" id="RU004135"/>
    </source>
</evidence>
<evidence type="ECO:0000313" key="12">
    <source>
        <dbReference type="EMBL" id="BBH92527.1"/>
    </source>
</evidence>
<feature type="binding site" evidence="7">
    <location>
        <position position="203"/>
    </location>
    <ligand>
        <name>UDP-N-acetyl-alpha-D-muramoyl-L-alanyl-D-glutamate</name>
        <dbReference type="ChEBI" id="CHEBI:83900"/>
    </ligand>
</feature>
<feature type="binding site" evidence="7">
    <location>
        <position position="195"/>
    </location>
    <ligand>
        <name>UDP-N-acetyl-alpha-D-muramoyl-L-alanyl-D-glutamate</name>
        <dbReference type="ChEBI" id="CHEBI:83900"/>
    </ligand>
</feature>
<dbReference type="NCBIfam" id="NF001126">
    <property type="entry name" value="PRK00139.1-4"/>
    <property type="match status" value="1"/>
</dbReference>
<evidence type="ECO:0000259" key="11">
    <source>
        <dbReference type="Pfam" id="PF08245"/>
    </source>
</evidence>
<comment type="caution">
    <text evidence="7">Lacks conserved residue(s) required for the propagation of feature annotation.</text>
</comment>